<keyword evidence="3" id="KW-1185">Reference proteome</keyword>
<reference evidence="2 3" key="1">
    <citation type="submission" date="2018-06" db="EMBL/GenBank/DDBJ databases">
        <authorList>
            <consortium name="Pathogen Informatics"/>
            <person name="Doyle S."/>
        </authorList>
    </citation>
    <scope>NUCLEOTIDE SEQUENCE [LARGE SCALE GENOMIC DNA]</scope>
    <source>
        <strain evidence="2 3">NCTC10616</strain>
    </source>
</reference>
<evidence type="ECO:0000313" key="3">
    <source>
        <dbReference type="Proteomes" id="UP000254193"/>
    </source>
</evidence>
<gene>
    <name evidence="2" type="ORF">NCTC10616_00065</name>
</gene>
<sequence>MTFVEMEKIRQAILIIEAWKTMKKQKFYARGYMKNLRLIVITVFSFQIIQVMKKQMQK</sequence>
<keyword evidence="1" id="KW-0472">Membrane</keyword>
<accession>A0A378VJF7</accession>
<keyword evidence="1" id="KW-1133">Transmembrane helix</keyword>
<dbReference type="AlphaFoldDB" id="A0A378VJF7"/>
<protein>
    <submittedName>
        <fullName evidence="2">Uncharacterized protein</fullName>
    </submittedName>
</protein>
<feature type="transmembrane region" description="Helical" evidence="1">
    <location>
        <begin position="32"/>
        <end position="52"/>
    </location>
</feature>
<evidence type="ECO:0000256" key="1">
    <source>
        <dbReference type="SAM" id="Phobius"/>
    </source>
</evidence>
<name>A0A378VJF7_NEILA</name>
<dbReference type="Proteomes" id="UP000254193">
    <property type="component" value="Unassembled WGS sequence"/>
</dbReference>
<proteinExistence type="predicted"/>
<organism evidence="2 3">
    <name type="scientific">Neisseria lactamica</name>
    <dbReference type="NCBI Taxonomy" id="486"/>
    <lineage>
        <taxon>Bacteria</taxon>
        <taxon>Pseudomonadati</taxon>
        <taxon>Pseudomonadota</taxon>
        <taxon>Betaproteobacteria</taxon>
        <taxon>Neisseriales</taxon>
        <taxon>Neisseriaceae</taxon>
        <taxon>Neisseria</taxon>
    </lineage>
</organism>
<evidence type="ECO:0000313" key="2">
    <source>
        <dbReference type="EMBL" id="SUA16428.1"/>
    </source>
</evidence>
<dbReference type="EMBL" id="UGRO01000002">
    <property type="protein sequence ID" value="SUA16428.1"/>
    <property type="molecule type" value="Genomic_DNA"/>
</dbReference>
<keyword evidence="1" id="KW-0812">Transmembrane</keyword>